<feature type="domain" description="Dendritic cell-specific transmembrane protein-like" evidence="7">
    <location>
        <begin position="424"/>
        <end position="613"/>
    </location>
</feature>
<dbReference type="InterPro" id="IPR051856">
    <property type="entry name" value="CSR-E3_Ligase_Protein"/>
</dbReference>
<proteinExistence type="predicted"/>
<gene>
    <name evidence="9" type="primary">Dvir\GJ12499</name>
    <name evidence="9" type="ORF">Dvir_GJ12499</name>
</gene>
<feature type="region of interest" description="Disordered" evidence="5">
    <location>
        <begin position="73"/>
        <end position="100"/>
    </location>
</feature>
<dbReference type="GO" id="GO:0016020">
    <property type="term" value="C:membrane"/>
    <property type="evidence" value="ECO:0007669"/>
    <property type="project" value="UniProtKB-SubCell"/>
</dbReference>
<comment type="subcellular location">
    <subcellularLocation>
        <location evidence="1">Membrane</location>
        <topology evidence="1">Multi-pass membrane protein</topology>
    </subcellularLocation>
</comment>
<evidence type="ECO:0000256" key="1">
    <source>
        <dbReference type="ARBA" id="ARBA00004141"/>
    </source>
</evidence>
<feature type="transmembrane region" description="Helical" evidence="6">
    <location>
        <begin position="479"/>
        <end position="503"/>
    </location>
</feature>
<evidence type="ECO:0000256" key="3">
    <source>
        <dbReference type="ARBA" id="ARBA00022989"/>
    </source>
</evidence>
<dbReference type="Pfam" id="PF26039">
    <property type="entry name" value="Dcst2"/>
    <property type="match status" value="1"/>
</dbReference>
<feature type="transmembrane region" description="Helical" evidence="6">
    <location>
        <begin position="189"/>
        <end position="208"/>
    </location>
</feature>
<evidence type="ECO:0000256" key="6">
    <source>
        <dbReference type="SAM" id="Phobius"/>
    </source>
</evidence>
<reference evidence="9 10" key="1">
    <citation type="journal article" date="2007" name="Nature">
        <title>Evolution of genes and genomes on the Drosophila phylogeny.</title>
        <authorList>
            <consortium name="Drosophila 12 Genomes Consortium"/>
            <person name="Clark A.G."/>
            <person name="Eisen M.B."/>
            <person name="Smith D.R."/>
            <person name="Bergman C.M."/>
            <person name="Oliver B."/>
            <person name="Markow T.A."/>
            <person name="Kaufman T.C."/>
            <person name="Kellis M."/>
            <person name="Gelbart W."/>
            <person name="Iyer V.N."/>
            <person name="Pollard D.A."/>
            <person name="Sackton T.B."/>
            <person name="Larracuente A.M."/>
            <person name="Singh N.D."/>
            <person name="Abad J.P."/>
            <person name="Abt D.N."/>
            <person name="Adryan B."/>
            <person name="Aguade M."/>
            <person name="Akashi H."/>
            <person name="Anderson W.W."/>
            <person name="Aquadro C.F."/>
            <person name="Ardell D.H."/>
            <person name="Arguello R."/>
            <person name="Artieri C.G."/>
            <person name="Barbash D.A."/>
            <person name="Barker D."/>
            <person name="Barsanti P."/>
            <person name="Batterham P."/>
            <person name="Batzoglou S."/>
            <person name="Begun D."/>
            <person name="Bhutkar A."/>
            <person name="Blanco E."/>
            <person name="Bosak S.A."/>
            <person name="Bradley R.K."/>
            <person name="Brand A.D."/>
            <person name="Brent M.R."/>
            <person name="Brooks A.N."/>
            <person name="Brown R.H."/>
            <person name="Butlin R.K."/>
            <person name="Caggese C."/>
            <person name="Calvi B.R."/>
            <person name="Bernardo de Carvalho A."/>
            <person name="Caspi A."/>
            <person name="Castrezana S."/>
            <person name="Celniker S.E."/>
            <person name="Chang J.L."/>
            <person name="Chapple C."/>
            <person name="Chatterji S."/>
            <person name="Chinwalla A."/>
            <person name="Civetta A."/>
            <person name="Clifton S.W."/>
            <person name="Comeron J.M."/>
            <person name="Costello J.C."/>
            <person name="Coyne J.A."/>
            <person name="Daub J."/>
            <person name="David R.G."/>
            <person name="Delcher A.L."/>
            <person name="Delehaunty K."/>
            <person name="Do C.B."/>
            <person name="Ebling H."/>
            <person name="Edwards K."/>
            <person name="Eickbush T."/>
            <person name="Evans J.D."/>
            <person name="Filipski A."/>
            <person name="Findeiss S."/>
            <person name="Freyhult E."/>
            <person name="Fulton L."/>
            <person name="Fulton R."/>
            <person name="Garcia A.C."/>
            <person name="Gardiner A."/>
            <person name="Garfield D.A."/>
            <person name="Garvin B.E."/>
            <person name="Gibson G."/>
            <person name="Gilbert D."/>
            <person name="Gnerre S."/>
            <person name="Godfrey J."/>
            <person name="Good R."/>
            <person name="Gotea V."/>
            <person name="Gravely B."/>
            <person name="Greenberg A.J."/>
            <person name="Griffiths-Jones S."/>
            <person name="Gross S."/>
            <person name="Guigo R."/>
            <person name="Gustafson E.A."/>
            <person name="Haerty W."/>
            <person name="Hahn M.W."/>
            <person name="Halligan D.L."/>
            <person name="Halpern A.L."/>
            <person name="Halter G.M."/>
            <person name="Han M.V."/>
            <person name="Heger A."/>
            <person name="Hillier L."/>
            <person name="Hinrichs A.S."/>
            <person name="Holmes I."/>
            <person name="Hoskins R.A."/>
            <person name="Hubisz M.J."/>
            <person name="Hultmark D."/>
            <person name="Huntley M.A."/>
            <person name="Jaffe D.B."/>
            <person name="Jagadeeshan S."/>
            <person name="Jeck W.R."/>
            <person name="Johnson J."/>
            <person name="Jones C.D."/>
            <person name="Jordan W.C."/>
            <person name="Karpen G.H."/>
            <person name="Kataoka E."/>
            <person name="Keightley P.D."/>
            <person name="Kheradpour P."/>
            <person name="Kirkness E.F."/>
            <person name="Koerich L.B."/>
            <person name="Kristiansen K."/>
            <person name="Kudrna D."/>
            <person name="Kulathinal R.J."/>
            <person name="Kumar S."/>
            <person name="Kwok R."/>
            <person name="Lander E."/>
            <person name="Langley C.H."/>
            <person name="Lapoint R."/>
            <person name="Lazzaro B.P."/>
            <person name="Lee S.J."/>
            <person name="Levesque L."/>
            <person name="Li R."/>
            <person name="Lin C.F."/>
            <person name="Lin M.F."/>
            <person name="Lindblad-Toh K."/>
            <person name="Llopart A."/>
            <person name="Long M."/>
            <person name="Low L."/>
            <person name="Lozovsky E."/>
            <person name="Lu J."/>
            <person name="Luo M."/>
            <person name="Machado C.A."/>
            <person name="Makalowski W."/>
            <person name="Marzo M."/>
            <person name="Matsuda M."/>
            <person name="Matzkin L."/>
            <person name="McAllister B."/>
            <person name="McBride C.S."/>
            <person name="McKernan B."/>
            <person name="McKernan K."/>
            <person name="Mendez-Lago M."/>
            <person name="Minx P."/>
            <person name="Mollenhauer M.U."/>
            <person name="Montooth K."/>
            <person name="Mount S.M."/>
            <person name="Mu X."/>
            <person name="Myers E."/>
            <person name="Negre B."/>
            <person name="Newfeld S."/>
            <person name="Nielsen R."/>
            <person name="Noor M.A."/>
            <person name="O'Grady P."/>
            <person name="Pachter L."/>
            <person name="Papaceit M."/>
            <person name="Parisi M.J."/>
            <person name="Parisi M."/>
            <person name="Parts L."/>
            <person name="Pedersen J.S."/>
            <person name="Pesole G."/>
            <person name="Phillippy A.M."/>
            <person name="Ponting C.P."/>
            <person name="Pop M."/>
            <person name="Porcelli D."/>
            <person name="Powell J.R."/>
            <person name="Prohaska S."/>
            <person name="Pruitt K."/>
            <person name="Puig M."/>
            <person name="Quesneville H."/>
            <person name="Ram K.R."/>
            <person name="Rand D."/>
            <person name="Rasmussen M.D."/>
            <person name="Reed L.K."/>
            <person name="Reenan R."/>
            <person name="Reily A."/>
            <person name="Remington K.A."/>
            <person name="Rieger T.T."/>
            <person name="Ritchie M.G."/>
            <person name="Robin C."/>
            <person name="Rogers Y.H."/>
            <person name="Rohde C."/>
            <person name="Rozas J."/>
            <person name="Rubenfield M.J."/>
            <person name="Ruiz A."/>
            <person name="Russo S."/>
            <person name="Salzberg S.L."/>
            <person name="Sanchez-Gracia A."/>
            <person name="Saranga D.J."/>
            <person name="Sato H."/>
            <person name="Schaeffer S.W."/>
            <person name="Schatz M.C."/>
            <person name="Schlenke T."/>
            <person name="Schwartz R."/>
            <person name="Segarra C."/>
            <person name="Singh R.S."/>
            <person name="Sirot L."/>
            <person name="Sirota M."/>
            <person name="Sisneros N.B."/>
            <person name="Smith C.D."/>
            <person name="Smith T.F."/>
            <person name="Spieth J."/>
            <person name="Stage D.E."/>
            <person name="Stark A."/>
            <person name="Stephan W."/>
            <person name="Strausberg R.L."/>
            <person name="Strempel S."/>
            <person name="Sturgill D."/>
            <person name="Sutton G."/>
            <person name="Sutton G.G."/>
            <person name="Tao W."/>
            <person name="Teichmann S."/>
            <person name="Tobari Y.N."/>
            <person name="Tomimura Y."/>
            <person name="Tsolas J.M."/>
            <person name="Valente V.L."/>
            <person name="Venter E."/>
            <person name="Venter J.C."/>
            <person name="Vicario S."/>
            <person name="Vieira F.G."/>
            <person name="Vilella A.J."/>
            <person name="Villasante A."/>
            <person name="Walenz B."/>
            <person name="Wang J."/>
            <person name="Wasserman M."/>
            <person name="Watts T."/>
            <person name="Wilson D."/>
            <person name="Wilson R.K."/>
            <person name="Wing R.A."/>
            <person name="Wolfner M.F."/>
            <person name="Wong A."/>
            <person name="Wong G.K."/>
            <person name="Wu C.I."/>
            <person name="Wu G."/>
            <person name="Yamamoto D."/>
            <person name="Yang H.P."/>
            <person name="Yang S.P."/>
            <person name="Yorke J.A."/>
            <person name="Yoshida K."/>
            <person name="Zdobnov E."/>
            <person name="Zhang P."/>
            <person name="Zhang Y."/>
            <person name="Zimin A.V."/>
            <person name="Baldwin J."/>
            <person name="Abdouelleil A."/>
            <person name="Abdulkadir J."/>
            <person name="Abebe A."/>
            <person name="Abera B."/>
            <person name="Abreu J."/>
            <person name="Acer S.C."/>
            <person name="Aftuck L."/>
            <person name="Alexander A."/>
            <person name="An P."/>
            <person name="Anderson E."/>
            <person name="Anderson S."/>
            <person name="Arachi H."/>
            <person name="Azer M."/>
            <person name="Bachantsang P."/>
            <person name="Barry A."/>
            <person name="Bayul T."/>
            <person name="Berlin A."/>
            <person name="Bessette D."/>
            <person name="Bloom T."/>
            <person name="Blye J."/>
            <person name="Boguslavskiy L."/>
            <person name="Bonnet C."/>
            <person name="Boukhgalter B."/>
            <person name="Bourzgui I."/>
            <person name="Brown A."/>
            <person name="Cahill P."/>
            <person name="Channer S."/>
            <person name="Cheshatsang Y."/>
            <person name="Chuda L."/>
            <person name="Citroen M."/>
            <person name="Collymore A."/>
            <person name="Cooke P."/>
            <person name="Costello M."/>
            <person name="D'Aco K."/>
            <person name="Daza R."/>
            <person name="De Haan G."/>
            <person name="DeGray S."/>
            <person name="DeMaso C."/>
            <person name="Dhargay N."/>
            <person name="Dooley K."/>
            <person name="Dooley E."/>
            <person name="Doricent M."/>
            <person name="Dorje P."/>
            <person name="Dorjee K."/>
            <person name="Dupes A."/>
            <person name="Elong R."/>
            <person name="Falk J."/>
            <person name="Farina A."/>
            <person name="Faro S."/>
            <person name="Ferguson D."/>
            <person name="Fisher S."/>
            <person name="Foley C.D."/>
            <person name="Franke A."/>
            <person name="Friedrich D."/>
            <person name="Gadbois L."/>
            <person name="Gearin G."/>
            <person name="Gearin C.R."/>
            <person name="Giannoukos G."/>
            <person name="Goode T."/>
            <person name="Graham J."/>
            <person name="Grandbois E."/>
            <person name="Grewal S."/>
            <person name="Gyaltsen K."/>
            <person name="Hafez N."/>
            <person name="Hagos B."/>
            <person name="Hall J."/>
            <person name="Henson C."/>
            <person name="Hollinger A."/>
            <person name="Honan T."/>
            <person name="Huard M.D."/>
            <person name="Hughes L."/>
            <person name="Hurhula B."/>
            <person name="Husby M.E."/>
            <person name="Kamat A."/>
            <person name="Kanga B."/>
            <person name="Kashin S."/>
            <person name="Khazanovich D."/>
            <person name="Kisner P."/>
            <person name="Lance K."/>
            <person name="Lara M."/>
            <person name="Lee W."/>
            <person name="Lennon N."/>
            <person name="Letendre F."/>
            <person name="LeVine R."/>
            <person name="Lipovsky A."/>
            <person name="Liu X."/>
            <person name="Liu J."/>
            <person name="Liu S."/>
            <person name="Lokyitsang T."/>
            <person name="Lokyitsang Y."/>
            <person name="Lubonja R."/>
            <person name="Lui A."/>
            <person name="MacDonald P."/>
            <person name="Magnisalis V."/>
            <person name="Maru K."/>
            <person name="Matthews C."/>
            <person name="McCusker W."/>
            <person name="McDonough S."/>
            <person name="Mehta T."/>
            <person name="Meldrim J."/>
            <person name="Meneus L."/>
            <person name="Mihai O."/>
            <person name="Mihalev A."/>
            <person name="Mihova T."/>
            <person name="Mittelman R."/>
            <person name="Mlenga V."/>
            <person name="Montmayeur A."/>
            <person name="Mulrain L."/>
            <person name="Navidi A."/>
            <person name="Naylor J."/>
            <person name="Negash T."/>
            <person name="Nguyen T."/>
            <person name="Nguyen N."/>
            <person name="Nicol R."/>
            <person name="Norbu C."/>
            <person name="Norbu N."/>
            <person name="Novod N."/>
            <person name="O'Neill B."/>
            <person name="Osman S."/>
            <person name="Markiewicz E."/>
            <person name="Oyono O.L."/>
            <person name="Patti C."/>
            <person name="Phunkhang P."/>
            <person name="Pierre F."/>
            <person name="Priest M."/>
            <person name="Raghuraman S."/>
            <person name="Rege F."/>
            <person name="Reyes R."/>
            <person name="Rise C."/>
            <person name="Rogov P."/>
            <person name="Ross K."/>
            <person name="Ryan E."/>
            <person name="Settipalli S."/>
            <person name="Shea T."/>
            <person name="Sherpa N."/>
            <person name="Shi L."/>
            <person name="Shih D."/>
            <person name="Sparrow T."/>
            <person name="Spaulding J."/>
            <person name="Stalker J."/>
            <person name="Stange-Thomann N."/>
            <person name="Stavropoulos S."/>
            <person name="Stone C."/>
            <person name="Strader C."/>
            <person name="Tesfaye S."/>
            <person name="Thomson T."/>
            <person name="Thoulutsang Y."/>
            <person name="Thoulutsang D."/>
            <person name="Topham K."/>
            <person name="Topping I."/>
            <person name="Tsamla T."/>
            <person name="Vassiliev H."/>
            <person name="Vo A."/>
            <person name="Wangchuk T."/>
            <person name="Wangdi T."/>
            <person name="Weiand M."/>
            <person name="Wilkinson J."/>
            <person name="Wilson A."/>
            <person name="Yadav S."/>
            <person name="Young G."/>
            <person name="Yu Q."/>
            <person name="Zembek L."/>
            <person name="Zhong D."/>
            <person name="Zimmer A."/>
            <person name="Zwirko Z."/>
            <person name="Jaffe D.B."/>
            <person name="Alvarez P."/>
            <person name="Brockman W."/>
            <person name="Butler J."/>
            <person name="Chin C."/>
            <person name="Gnerre S."/>
            <person name="Grabherr M."/>
            <person name="Kleber M."/>
            <person name="Mauceli E."/>
            <person name="MacCallum I."/>
        </authorList>
    </citation>
    <scope>NUCLEOTIDE SEQUENCE [LARGE SCALE GENOMIC DNA]</scope>
    <source>
        <strain evidence="10">Tucson 15010-1051.87</strain>
    </source>
</reference>
<evidence type="ECO:0000256" key="5">
    <source>
        <dbReference type="SAM" id="MobiDB-lite"/>
    </source>
</evidence>
<feature type="transmembrane region" description="Helical" evidence="6">
    <location>
        <begin position="150"/>
        <end position="168"/>
    </location>
</feature>
<feature type="compositionally biased region" description="Polar residues" evidence="5">
    <location>
        <begin position="1"/>
        <end position="13"/>
    </location>
</feature>
<accession>A0A0Q9WUV4</accession>
<keyword evidence="2 6" id="KW-0812">Transmembrane</keyword>
<evidence type="ECO:0000313" key="9">
    <source>
        <dbReference type="EMBL" id="KRF84016.1"/>
    </source>
</evidence>
<name>A0A0Q9WUV4_DROVI</name>
<organism evidence="9 10">
    <name type="scientific">Drosophila virilis</name>
    <name type="common">Fruit fly</name>
    <dbReference type="NCBI Taxonomy" id="7244"/>
    <lineage>
        <taxon>Eukaryota</taxon>
        <taxon>Metazoa</taxon>
        <taxon>Ecdysozoa</taxon>
        <taxon>Arthropoda</taxon>
        <taxon>Hexapoda</taxon>
        <taxon>Insecta</taxon>
        <taxon>Pterygota</taxon>
        <taxon>Neoptera</taxon>
        <taxon>Endopterygota</taxon>
        <taxon>Diptera</taxon>
        <taxon>Brachycera</taxon>
        <taxon>Muscomorpha</taxon>
        <taxon>Ephydroidea</taxon>
        <taxon>Drosophilidae</taxon>
        <taxon>Drosophila</taxon>
    </lineage>
</organism>
<dbReference type="EMBL" id="CH940647">
    <property type="protein sequence ID" value="KRF84016.1"/>
    <property type="molecule type" value="Genomic_DNA"/>
</dbReference>
<dbReference type="Pfam" id="PF07782">
    <property type="entry name" value="DC_STAMP"/>
    <property type="match status" value="1"/>
</dbReference>
<feature type="transmembrane region" description="Helical" evidence="6">
    <location>
        <begin position="390"/>
        <end position="409"/>
    </location>
</feature>
<feature type="transmembrane region" description="Helical" evidence="6">
    <location>
        <begin position="118"/>
        <end position="138"/>
    </location>
</feature>
<dbReference type="Pfam" id="PF26037">
    <property type="entry name" value="zf-RING_DCST1_C"/>
    <property type="match status" value="1"/>
</dbReference>
<dbReference type="Proteomes" id="UP000008792">
    <property type="component" value="Unassembled WGS sequence"/>
</dbReference>
<feature type="transmembrane region" description="Helical" evidence="6">
    <location>
        <begin position="567"/>
        <end position="585"/>
    </location>
</feature>
<evidence type="ECO:0000256" key="2">
    <source>
        <dbReference type="ARBA" id="ARBA00022692"/>
    </source>
</evidence>
<evidence type="ECO:0000259" key="8">
    <source>
        <dbReference type="Pfam" id="PF26037"/>
    </source>
</evidence>
<sequence>MSTYSQSFASPTSEADYVRIDAGQGGGEAAGKAREKQSNDSHVGIIIEQRKETPAPAYYYGGQKVYRERKFRRRHADTETTEDPSDTNDAPIYPEDRPPARVAFSKADPKERIIYDNLMIYIILGYITGIVLVLLWYLLHHRRESAELNLKWFLIVLLGLLLLIIFYSHSTRCVGILALTLMCSYKGRALLVAFAFILATLGPVTNIMRNIEIVAQSLSCGQTLLRNALTPMHEIMGEPVYVVEQAVYTCLSQVRKLMERLDAVFHRQEVAIVQLHAGYKGCDQWLILEQTFFDNQMGSPHDRCLGASTIGMQDCMDLPSFFDIHLKEQQQIVDQVFGRPLEIFARIRAHFEVSITFDHSAAPNKERGELLSDLDQRIALELEQQTKHLLLTYIWLDLVIITLLIFIFVRAVHFRMNYLGSDNYRNFYLTKEFYAYNKIQLINHVNNALPLRSAERNTYVKLSSFRLVSRELLYVKRSLVFLVIISLQLFIICIVDYSIFWMLAIMSFHSHKTAELQPPAYTKIVIRGGGLIGDILRGLVQAFEPLSKNLIVDIQHCLPLPRPPKFLRYWEIMMLCILAWCLLFWDPYGTRLRHKIMASMYPQNASVRAVYLHRCLLLNRDNFIKFARRKARSLNYYYSENSVSKYLEIYRAKLYKVSCGYSGTYKGKNCIICLARLTRSDYVKCNTTACRGVYCTSCYLESNSHCILCSFRPTYGDISDITDIEDSSDDPENVSFRPDNIYCATSNNQNNRQKSA</sequence>
<keyword evidence="3 6" id="KW-1133">Transmembrane helix</keyword>
<dbReference type="AlphaFoldDB" id="A0A0Q9WUV4"/>
<evidence type="ECO:0000313" key="10">
    <source>
        <dbReference type="Proteomes" id="UP000008792"/>
    </source>
</evidence>
<feature type="region of interest" description="Disordered" evidence="5">
    <location>
        <begin position="1"/>
        <end position="49"/>
    </location>
</feature>
<feature type="domain" description="E3 ubiquitin-protein ligase DCST1-like C-terminal" evidence="8">
    <location>
        <begin position="668"/>
        <end position="710"/>
    </location>
</feature>
<evidence type="ECO:0000259" key="7">
    <source>
        <dbReference type="Pfam" id="PF07782"/>
    </source>
</evidence>
<keyword evidence="10" id="KW-1185">Reference proteome</keyword>
<dbReference type="PANTHER" id="PTHR21041:SF9">
    <property type="entry name" value="DENDRITIC CELL-SPECIFIC TRANSMEMBRANE PROTEIN-LIKE DOMAIN-CONTAINING PROTEIN"/>
    <property type="match status" value="1"/>
</dbReference>
<dbReference type="OrthoDB" id="6598372at2759"/>
<keyword evidence="4 6" id="KW-0472">Membrane</keyword>
<protein>
    <submittedName>
        <fullName evidence="9">Uncharacterized protein, isoform C</fullName>
    </submittedName>
</protein>
<dbReference type="InterPro" id="IPR012858">
    <property type="entry name" value="DC_STAMP-like"/>
</dbReference>
<dbReference type="PANTHER" id="PTHR21041">
    <property type="entry name" value="DENDRITIC CELL-SPECIFIC TRANSMEMBRANE PROTEIN"/>
    <property type="match status" value="1"/>
</dbReference>
<dbReference type="InterPro" id="IPR058842">
    <property type="entry name" value="DCST1_C"/>
</dbReference>
<evidence type="ECO:0000256" key="4">
    <source>
        <dbReference type="ARBA" id="ARBA00023136"/>
    </source>
</evidence>